<evidence type="ECO:0000313" key="3">
    <source>
        <dbReference type="Proteomes" id="UP001229355"/>
    </source>
</evidence>
<evidence type="ECO:0000313" key="2">
    <source>
        <dbReference type="EMBL" id="WEX89527.1"/>
    </source>
</evidence>
<accession>A0ABY8DH27</accession>
<proteinExistence type="predicted"/>
<organism evidence="2 3">
    <name type="scientific">Sinorhizobium garamanticum</name>
    <dbReference type="NCBI Taxonomy" id="680247"/>
    <lineage>
        <taxon>Bacteria</taxon>
        <taxon>Pseudomonadati</taxon>
        <taxon>Pseudomonadota</taxon>
        <taxon>Alphaproteobacteria</taxon>
        <taxon>Hyphomicrobiales</taxon>
        <taxon>Rhizobiaceae</taxon>
        <taxon>Sinorhizobium/Ensifer group</taxon>
        <taxon>Sinorhizobium</taxon>
    </lineage>
</organism>
<dbReference type="Proteomes" id="UP001229355">
    <property type="component" value="Chromosome 1"/>
</dbReference>
<name>A0ABY8DH27_9HYPH</name>
<evidence type="ECO:0000259" key="1">
    <source>
        <dbReference type="PROSITE" id="PS51352"/>
    </source>
</evidence>
<dbReference type="Pfam" id="PF00578">
    <property type="entry name" value="AhpC-TSA"/>
    <property type="match status" value="1"/>
</dbReference>
<gene>
    <name evidence="2" type="ORF">PZN02_002935</name>
</gene>
<dbReference type="InterPro" id="IPR000866">
    <property type="entry name" value="AhpC/TSA"/>
</dbReference>
<dbReference type="SUPFAM" id="SSF52833">
    <property type="entry name" value="Thioredoxin-like"/>
    <property type="match status" value="1"/>
</dbReference>
<dbReference type="PROSITE" id="PS51352">
    <property type="entry name" value="THIOREDOXIN_2"/>
    <property type="match status" value="1"/>
</dbReference>
<sequence>MLVPRMPPPGLTVKTLDHGEFNLASETPSLMSLVCFYRGLHCPVCAGYLKDLERMTPSFAERGVTTIAISSDGEERARQMADKIGAAHLRVGYGLPLSVARLWGLYISASRGKTSIGIEEPELFSEPGVFLIKPDQTVYWLSVQSMPFARPNFAEMAQALDFVIKNDYPARGEYAGEV</sequence>
<dbReference type="RefSeq" id="WP_280661503.1">
    <property type="nucleotide sequence ID" value="NZ_CP120373.1"/>
</dbReference>
<feature type="domain" description="Thioredoxin" evidence="1">
    <location>
        <begin position="2"/>
        <end position="165"/>
    </location>
</feature>
<keyword evidence="3" id="KW-1185">Reference proteome</keyword>
<dbReference type="Gene3D" id="3.40.30.10">
    <property type="entry name" value="Glutaredoxin"/>
    <property type="match status" value="1"/>
</dbReference>
<dbReference type="EMBL" id="CP120373">
    <property type="protein sequence ID" value="WEX89527.1"/>
    <property type="molecule type" value="Genomic_DNA"/>
</dbReference>
<dbReference type="CDD" id="cd02970">
    <property type="entry name" value="PRX_like2"/>
    <property type="match status" value="1"/>
</dbReference>
<reference evidence="2 3" key="1">
    <citation type="submission" date="2023-03" db="EMBL/GenBank/DDBJ databases">
        <authorList>
            <person name="Kaur S."/>
            <person name="Espinosa-Saiz D."/>
            <person name="Velazquez E."/>
            <person name="Menendez E."/>
            <person name="diCenzo G.C."/>
        </authorList>
    </citation>
    <scope>NUCLEOTIDE SEQUENCE [LARGE SCALE GENOMIC DNA]</scope>
    <source>
        <strain evidence="2 3">LMG 24692</strain>
    </source>
</reference>
<dbReference type="InterPro" id="IPR013766">
    <property type="entry name" value="Thioredoxin_domain"/>
</dbReference>
<protein>
    <submittedName>
        <fullName evidence="2">AhpC/TSA family protein</fullName>
    </submittedName>
</protein>
<dbReference type="InterPro" id="IPR036249">
    <property type="entry name" value="Thioredoxin-like_sf"/>
</dbReference>